<evidence type="ECO:0000313" key="2">
    <source>
        <dbReference type="Proteomes" id="UP000461768"/>
    </source>
</evidence>
<evidence type="ECO:0000313" key="1">
    <source>
        <dbReference type="EMBL" id="KAB1434291.1"/>
    </source>
</evidence>
<proteinExistence type="predicted"/>
<accession>A0A7V7UA67</accession>
<sequence length="198" mass="24316">MLYDKEIREPLFDYLEERYGKIRIIEEKSMGRSRADIIMVMEEHIVGIEIKSDADTYERLKRQVKDYNKFCDKNYIVIGKSHEKHIEEHVPADWGIITIHKSKGEYVIEEKRSLKDNPKRKMDWQIRFMWRPELNHLLELNHLPKYKQKSKAFVQQKLLEKVDLHVLKRQMCEELFERDYTLWDEIMEEYQKEQNRNK</sequence>
<dbReference type="RefSeq" id="WP_151148275.1">
    <property type="nucleotide sequence ID" value="NZ_WAGX01000008.1"/>
</dbReference>
<keyword evidence="2" id="KW-1185">Reference proteome</keyword>
<dbReference type="OrthoDB" id="128875at2"/>
<comment type="caution">
    <text evidence="1">The sequence shown here is derived from an EMBL/GenBank/DDBJ whole genome shotgun (WGS) entry which is preliminary data.</text>
</comment>
<dbReference type="AlphaFoldDB" id="A0A7V7UA67"/>
<dbReference type="NCBIfam" id="NF033832">
    <property type="entry name" value="sce7726_fam"/>
    <property type="match status" value="1"/>
</dbReference>
<name>A0A7V7UA67_9FIRM</name>
<gene>
    <name evidence="1" type="ORF">F7O84_17525</name>
</gene>
<reference evidence="1 2" key="1">
    <citation type="submission" date="2019-09" db="EMBL/GenBank/DDBJ databases">
        <authorList>
            <person name="Valk L.C."/>
        </authorList>
    </citation>
    <scope>NUCLEOTIDE SEQUENCE [LARGE SCALE GENOMIC DNA]</scope>
    <source>
        <strain evidence="1">GalUA</strain>
    </source>
</reference>
<dbReference type="InterPro" id="IPR009394">
    <property type="entry name" value="MmcB-like"/>
</dbReference>
<dbReference type="InterPro" id="IPR047729">
    <property type="entry name" value="Sce7726-like"/>
</dbReference>
<dbReference type="EMBL" id="WAGX01000008">
    <property type="protein sequence ID" value="KAB1434291.1"/>
    <property type="molecule type" value="Genomic_DNA"/>
</dbReference>
<reference evidence="1 2" key="2">
    <citation type="submission" date="2020-02" db="EMBL/GenBank/DDBJ databases">
        <title>Candidatus Galacturonibacter soehngenii shows hetero-acetogenic catabolism of galacturonic acid but lacks a canonical carbon monoxide dehydrogenase/acetyl-CoA synthase complex.</title>
        <authorList>
            <person name="Diender M."/>
            <person name="Stouten G.R."/>
            <person name="Petersen J.F."/>
            <person name="Nielsen P.H."/>
            <person name="Dueholm M.S."/>
            <person name="Pronk J.T."/>
            <person name="Van Loosdrecht M.C.M."/>
        </authorList>
    </citation>
    <scope>NUCLEOTIDE SEQUENCE [LARGE SCALE GENOMIC DNA]</scope>
    <source>
        <strain evidence="1">GalUA</strain>
    </source>
</reference>
<dbReference type="Pfam" id="PF06319">
    <property type="entry name" value="MmcB-like"/>
    <property type="match status" value="1"/>
</dbReference>
<protein>
    <submittedName>
        <fullName evidence="1">MmcB family DNA repair protein</fullName>
    </submittedName>
</protein>
<organism evidence="1 2">
    <name type="scientific">Candidatus Galacturonatibacter soehngenii</name>
    <dbReference type="NCBI Taxonomy" id="2307010"/>
    <lineage>
        <taxon>Bacteria</taxon>
        <taxon>Bacillati</taxon>
        <taxon>Bacillota</taxon>
        <taxon>Clostridia</taxon>
        <taxon>Lachnospirales</taxon>
        <taxon>Lachnospiraceae</taxon>
        <taxon>Candidatus Galacturonatibacter</taxon>
    </lineage>
</organism>
<dbReference type="Proteomes" id="UP000461768">
    <property type="component" value="Unassembled WGS sequence"/>
</dbReference>